<organism evidence="2 3">
    <name type="scientific">Taxus chinensis</name>
    <name type="common">Chinese yew</name>
    <name type="synonym">Taxus wallichiana var. chinensis</name>
    <dbReference type="NCBI Taxonomy" id="29808"/>
    <lineage>
        <taxon>Eukaryota</taxon>
        <taxon>Viridiplantae</taxon>
        <taxon>Streptophyta</taxon>
        <taxon>Embryophyta</taxon>
        <taxon>Tracheophyta</taxon>
        <taxon>Spermatophyta</taxon>
        <taxon>Pinopsida</taxon>
        <taxon>Pinidae</taxon>
        <taxon>Conifers II</taxon>
        <taxon>Cupressales</taxon>
        <taxon>Taxaceae</taxon>
        <taxon>Taxus</taxon>
    </lineage>
</organism>
<name>A0AA38CAG9_TAXCH</name>
<dbReference type="AlphaFoldDB" id="A0AA38CAG9"/>
<feature type="region of interest" description="Disordered" evidence="1">
    <location>
        <begin position="39"/>
        <end position="72"/>
    </location>
</feature>
<dbReference type="Proteomes" id="UP000824469">
    <property type="component" value="Unassembled WGS sequence"/>
</dbReference>
<gene>
    <name evidence="2" type="ORF">KI387_041329</name>
</gene>
<evidence type="ECO:0000313" key="3">
    <source>
        <dbReference type="Proteomes" id="UP000824469"/>
    </source>
</evidence>
<accession>A0AA38CAG9</accession>
<dbReference type="EMBL" id="JAHRHJ020001113">
    <property type="protein sequence ID" value="KAH9293467.1"/>
    <property type="molecule type" value="Genomic_DNA"/>
</dbReference>
<comment type="caution">
    <text evidence="2">The sequence shown here is derived from an EMBL/GenBank/DDBJ whole genome shotgun (WGS) entry which is preliminary data.</text>
</comment>
<protein>
    <submittedName>
        <fullName evidence="2">Uncharacterized protein</fullName>
    </submittedName>
</protein>
<keyword evidence="3" id="KW-1185">Reference proteome</keyword>
<feature type="non-terminal residue" evidence="2">
    <location>
        <position position="72"/>
    </location>
</feature>
<feature type="non-terminal residue" evidence="2">
    <location>
        <position position="1"/>
    </location>
</feature>
<evidence type="ECO:0000313" key="2">
    <source>
        <dbReference type="EMBL" id="KAH9293467.1"/>
    </source>
</evidence>
<proteinExistence type="predicted"/>
<reference evidence="2 3" key="1">
    <citation type="journal article" date="2021" name="Nat. Plants">
        <title>The Taxus genome provides insights into paclitaxel biosynthesis.</title>
        <authorList>
            <person name="Xiong X."/>
            <person name="Gou J."/>
            <person name="Liao Q."/>
            <person name="Li Y."/>
            <person name="Zhou Q."/>
            <person name="Bi G."/>
            <person name="Li C."/>
            <person name="Du R."/>
            <person name="Wang X."/>
            <person name="Sun T."/>
            <person name="Guo L."/>
            <person name="Liang H."/>
            <person name="Lu P."/>
            <person name="Wu Y."/>
            <person name="Zhang Z."/>
            <person name="Ro D.K."/>
            <person name="Shang Y."/>
            <person name="Huang S."/>
            <person name="Yan J."/>
        </authorList>
    </citation>
    <scope>NUCLEOTIDE SEQUENCE [LARGE SCALE GENOMIC DNA]</scope>
    <source>
        <strain evidence="2">Ta-2019</strain>
    </source>
</reference>
<sequence>FQTGPSWRRGVGEPASVPGATHEWCSGLQNGRSVAMSVSVKPRMHPQIRDSPTRYELYPKSAAPSDSTTVTQ</sequence>
<evidence type="ECO:0000256" key="1">
    <source>
        <dbReference type="SAM" id="MobiDB-lite"/>
    </source>
</evidence>